<keyword evidence="1" id="KW-0812">Transmembrane</keyword>
<dbReference type="EMBL" id="MHKL01000020">
    <property type="protein sequence ID" value="OGY89366.1"/>
    <property type="molecule type" value="Genomic_DNA"/>
</dbReference>
<feature type="transmembrane region" description="Helical" evidence="1">
    <location>
        <begin position="219"/>
        <end position="239"/>
    </location>
</feature>
<feature type="transmembrane region" description="Helical" evidence="1">
    <location>
        <begin position="147"/>
        <end position="166"/>
    </location>
</feature>
<reference evidence="3 4" key="1">
    <citation type="journal article" date="2016" name="Nat. Commun.">
        <title>Thousands of microbial genomes shed light on interconnected biogeochemical processes in an aquifer system.</title>
        <authorList>
            <person name="Anantharaman K."/>
            <person name="Brown C.T."/>
            <person name="Hug L.A."/>
            <person name="Sharon I."/>
            <person name="Castelle C.J."/>
            <person name="Probst A.J."/>
            <person name="Thomas B.C."/>
            <person name="Singh A."/>
            <person name="Wilkins M.J."/>
            <person name="Karaoz U."/>
            <person name="Brodie E.L."/>
            <person name="Williams K.H."/>
            <person name="Hubbard S.S."/>
            <person name="Banfield J.F."/>
        </authorList>
    </citation>
    <scope>NUCLEOTIDE SEQUENCE [LARGE SCALE GENOMIC DNA]</scope>
</reference>
<feature type="transmembrane region" description="Helical" evidence="1">
    <location>
        <begin position="92"/>
        <end position="111"/>
    </location>
</feature>
<dbReference type="AlphaFoldDB" id="A0A1G2BL14"/>
<dbReference type="Proteomes" id="UP000178849">
    <property type="component" value="Unassembled WGS sequence"/>
</dbReference>
<evidence type="ECO:0000259" key="2">
    <source>
        <dbReference type="Pfam" id="PF00892"/>
    </source>
</evidence>
<comment type="caution">
    <text evidence="3">The sequence shown here is derived from an EMBL/GenBank/DDBJ whole genome shotgun (WGS) entry which is preliminary data.</text>
</comment>
<dbReference type="InterPro" id="IPR000620">
    <property type="entry name" value="EamA_dom"/>
</dbReference>
<keyword evidence="1" id="KW-1133">Transmembrane helix</keyword>
<feature type="transmembrane region" description="Helical" evidence="1">
    <location>
        <begin position="6"/>
        <end position="23"/>
    </location>
</feature>
<feature type="transmembrane region" description="Helical" evidence="1">
    <location>
        <begin position="178"/>
        <end position="198"/>
    </location>
</feature>
<evidence type="ECO:0000256" key="1">
    <source>
        <dbReference type="SAM" id="Phobius"/>
    </source>
</evidence>
<feature type="transmembrane region" description="Helical" evidence="1">
    <location>
        <begin position="65"/>
        <end position="85"/>
    </location>
</feature>
<accession>A0A1G2BL14</accession>
<dbReference type="Pfam" id="PF00892">
    <property type="entry name" value="EamA"/>
    <property type="match status" value="1"/>
</dbReference>
<feature type="transmembrane region" description="Helical" evidence="1">
    <location>
        <begin position="245"/>
        <end position="265"/>
    </location>
</feature>
<keyword evidence="1" id="KW-0472">Membrane</keyword>
<dbReference type="GO" id="GO:0016020">
    <property type="term" value="C:membrane"/>
    <property type="evidence" value="ECO:0007669"/>
    <property type="project" value="InterPro"/>
</dbReference>
<name>A0A1G2BL14_9BACT</name>
<feature type="transmembrane region" description="Helical" evidence="1">
    <location>
        <begin position="285"/>
        <end position="300"/>
    </location>
</feature>
<dbReference type="STRING" id="1798550.A2927_02115"/>
<feature type="transmembrane region" description="Helical" evidence="1">
    <location>
        <begin position="35"/>
        <end position="53"/>
    </location>
</feature>
<sequence>MWLIIALTAFFLLGLAAVMDKYLLSKAKIVPLRYAFYISVFGGLISVLLLFFVDRFSWPKDQLWLIILSGLAFYLGLYLMFLATARAEVSKVNPLVISLTPLAVFFLALGLGVEKLAFYKLGGIVLIALASYALAHIGFKKNRLSAGIWGLVVFACLFFALANTLNKIIYQNAPFLEAFIWLRWASAAWALIFTFFLGGWSEVFHFKKQSKKQVHDQRLVFGLNQLAGGLGVLLLQYAISLGSVTIVSALNGLQIFFVMVIVYFLAKIRPHLLEEGMTPHFAHQKFFWSLILFLGVALILI</sequence>
<feature type="transmembrane region" description="Helical" evidence="1">
    <location>
        <begin position="117"/>
        <end position="135"/>
    </location>
</feature>
<dbReference type="SUPFAM" id="SSF103481">
    <property type="entry name" value="Multidrug resistance efflux transporter EmrE"/>
    <property type="match status" value="1"/>
</dbReference>
<evidence type="ECO:0000313" key="4">
    <source>
        <dbReference type="Proteomes" id="UP000178849"/>
    </source>
</evidence>
<gene>
    <name evidence="3" type="ORF">A2927_02115</name>
</gene>
<organism evidence="3 4">
    <name type="scientific">Candidatus Komeilibacteria bacterium RIFCSPLOWO2_01_FULL_45_10</name>
    <dbReference type="NCBI Taxonomy" id="1798550"/>
    <lineage>
        <taxon>Bacteria</taxon>
        <taxon>Candidatus Komeiliibacteriota</taxon>
    </lineage>
</organism>
<feature type="domain" description="EamA" evidence="2">
    <location>
        <begin position="2"/>
        <end position="132"/>
    </location>
</feature>
<protein>
    <recommendedName>
        <fullName evidence="2">EamA domain-containing protein</fullName>
    </recommendedName>
</protein>
<evidence type="ECO:0000313" key="3">
    <source>
        <dbReference type="EMBL" id="OGY89366.1"/>
    </source>
</evidence>
<proteinExistence type="predicted"/>
<dbReference type="InterPro" id="IPR037185">
    <property type="entry name" value="EmrE-like"/>
</dbReference>